<gene>
    <name evidence="1" type="ORF">ACFSQT_14230</name>
</gene>
<evidence type="ECO:0000313" key="2">
    <source>
        <dbReference type="Proteomes" id="UP001597349"/>
    </source>
</evidence>
<organism evidence="1 2">
    <name type="scientific">Mesorhizobium calcicola</name>
    <dbReference type="NCBI Taxonomy" id="1300310"/>
    <lineage>
        <taxon>Bacteria</taxon>
        <taxon>Pseudomonadati</taxon>
        <taxon>Pseudomonadota</taxon>
        <taxon>Alphaproteobacteria</taxon>
        <taxon>Hyphomicrobiales</taxon>
        <taxon>Phyllobacteriaceae</taxon>
        <taxon>Mesorhizobium</taxon>
    </lineage>
</organism>
<dbReference type="Proteomes" id="UP001597349">
    <property type="component" value="Unassembled WGS sequence"/>
</dbReference>
<dbReference type="RefSeq" id="WP_379019574.1">
    <property type="nucleotide sequence ID" value="NZ_JBHUGY010000021.1"/>
</dbReference>
<proteinExistence type="predicted"/>
<evidence type="ECO:0000313" key="1">
    <source>
        <dbReference type="EMBL" id="MFD2054209.1"/>
    </source>
</evidence>
<accession>A0ABW4WFD6</accession>
<comment type="caution">
    <text evidence="1">The sequence shown here is derived from an EMBL/GenBank/DDBJ whole genome shotgun (WGS) entry which is preliminary data.</text>
</comment>
<name>A0ABW4WFD6_9HYPH</name>
<sequence>MRTPDVTIEIIVDGETVEHESGTLGSVVADVLAESRKFTRHCAEFYKTEADPIEAQMNAYGQRIAILGRLARSGFEPSVSICGFYGSVIPEVFFEQGEVGECIPVTVRMKAAA</sequence>
<dbReference type="EMBL" id="JBHUGY010000021">
    <property type="protein sequence ID" value="MFD2054209.1"/>
    <property type="molecule type" value="Genomic_DNA"/>
</dbReference>
<protein>
    <submittedName>
        <fullName evidence="1">Uncharacterized protein</fullName>
    </submittedName>
</protein>
<reference evidence="2" key="1">
    <citation type="journal article" date="2019" name="Int. J. Syst. Evol. Microbiol.">
        <title>The Global Catalogue of Microorganisms (GCM) 10K type strain sequencing project: providing services to taxonomists for standard genome sequencing and annotation.</title>
        <authorList>
            <consortium name="The Broad Institute Genomics Platform"/>
            <consortium name="The Broad Institute Genome Sequencing Center for Infectious Disease"/>
            <person name="Wu L."/>
            <person name="Ma J."/>
        </authorList>
    </citation>
    <scope>NUCLEOTIDE SEQUENCE [LARGE SCALE GENOMIC DNA]</scope>
    <source>
        <strain evidence="2">CGMCC 1.16226</strain>
    </source>
</reference>
<keyword evidence="2" id="KW-1185">Reference proteome</keyword>